<evidence type="ECO:0000313" key="2">
    <source>
        <dbReference type="EMBL" id="OQD84683.1"/>
    </source>
</evidence>
<gene>
    <name evidence="2" type="ORF">PENANT_c012G00619</name>
</gene>
<name>A0A1V6Q625_9EURO</name>
<comment type="caution">
    <text evidence="2">The sequence shown here is derived from an EMBL/GenBank/DDBJ whole genome shotgun (WGS) entry which is preliminary data.</text>
</comment>
<feature type="region of interest" description="Disordered" evidence="1">
    <location>
        <begin position="16"/>
        <end position="45"/>
    </location>
</feature>
<proteinExistence type="predicted"/>
<feature type="region of interest" description="Disordered" evidence="1">
    <location>
        <begin position="143"/>
        <end position="164"/>
    </location>
</feature>
<reference evidence="3" key="1">
    <citation type="journal article" date="2017" name="Nat. Microbiol.">
        <title>Global analysis of biosynthetic gene clusters reveals vast potential of secondary metabolite production in Penicillium species.</title>
        <authorList>
            <person name="Nielsen J.C."/>
            <person name="Grijseels S."/>
            <person name="Prigent S."/>
            <person name="Ji B."/>
            <person name="Dainat J."/>
            <person name="Nielsen K.F."/>
            <person name="Frisvad J.C."/>
            <person name="Workman M."/>
            <person name="Nielsen J."/>
        </authorList>
    </citation>
    <scope>NUCLEOTIDE SEQUENCE [LARGE SCALE GENOMIC DNA]</scope>
    <source>
        <strain evidence="3">IBT 31811</strain>
    </source>
</reference>
<evidence type="ECO:0000313" key="3">
    <source>
        <dbReference type="Proteomes" id="UP000191672"/>
    </source>
</evidence>
<sequence length="164" mass="18508">MSVPLTKVDSAIAGLSISDEKPASTEKEVKKGLKKDHRRTSSTAEGVWNIKDLEEQGIEITLPIETQKTGWKLNTSPNTIEDKDILKLQLIHPPVKKIDLHFPLGLEVTARNSKGADDELDKPYLAGFEWDKDECWTRLIVHQKREGQAQQPSKKSKKKNKEEA</sequence>
<keyword evidence="3" id="KW-1185">Reference proteome</keyword>
<dbReference type="EMBL" id="MDYN01000012">
    <property type="protein sequence ID" value="OQD84683.1"/>
    <property type="molecule type" value="Genomic_DNA"/>
</dbReference>
<dbReference type="Proteomes" id="UP000191672">
    <property type="component" value="Unassembled WGS sequence"/>
</dbReference>
<feature type="compositionally biased region" description="Basic residues" evidence="1">
    <location>
        <begin position="154"/>
        <end position="164"/>
    </location>
</feature>
<protein>
    <submittedName>
        <fullName evidence="2">Uncharacterized protein</fullName>
    </submittedName>
</protein>
<feature type="compositionally biased region" description="Basic and acidic residues" evidence="1">
    <location>
        <begin position="18"/>
        <end position="31"/>
    </location>
</feature>
<dbReference type="AlphaFoldDB" id="A0A1V6Q625"/>
<accession>A0A1V6Q625</accession>
<organism evidence="2 3">
    <name type="scientific">Penicillium antarcticum</name>
    <dbReference type="NCBI Taxonomy" id="416450"/>
    <lineage>
        <taxon>Eukaryota</taxon>
        <taxon>Fungi</taxon>
        <taxon>Dikarya</taxon>
        <taxon>Ascomycota</taxon>
        <taxon>Pezizomycotina</taxon>
        <taxon>Eurotiomycetes</taxon>
        <taxon>Eurotiomycetidae</taxon>
        <taxon>Eurotiales</taxon>
        <taxon>Aspergillaceae</taxon>
        <taxon>Penicillium</taxon>
    </lineage>
</organism>
<evidence type="ECO:0000256" key="1">
    <source>
        <dbReference type="SAM" id="MobiDB-lite"/>
    </source>
</evidence>